<dbReference type="HOGENOM" id="CLU_023171_0_0_5"/>
<dbReference type="InterPro" id="IPR039424">
    <property type="entry name" value="SBP_5"/>
</dbReference>
<dbReference type="OrthoDB" id="9803988at2"/>
<dbReference type="Gene3D" id="3.40.190.10">
    <property type="entry name" value="Periplasmic binding protein-like II"/>
    <property type="match status" value="1"/>
</dbReference>
<evidence type="ECO:0000256" key="3">
    <source>
        <dbReference type="ARBA" id="ARBA00022729"/>
    </source>
</evidence>
<dbReference type="EMBL" id="CP004393">
    <property type="protein sequence ID" value="AJE48919.1"/>
    <property type="molecule type" value="Genomic_DNA"/>
</dbReference>
<gene>
    <name evidence="6" type="ORF">P73_4204</name>
</gene>
<dbReference type="CDD" id="cd08497">
    <property type="entry name" value="MbnE-like"/>
    <property type="match status" value="1"/>
</dbReference>
<evidence type="ECO:0000259" key="5">
    <source>
        <dbReference type="Pfam" id="PF00496"/>
    </source>
</evidence>
<evidence type="ECO:0000256" key="2">
    <source>
        <dbReference type="ARBA" id="ARBA00005695"/>
    </source>
</evidence>
<dbReference type="GO" id="GO:1904680">
    <property type="term" value="F:peptide transmembrane transporter activity"/>
    <property type="evidence" value="ECO:0007669"/>
    <property type="project" value="TreeGrafter"/>
</dbReference>
<dbReference type="GO" id="GO:0015833">
    <property type="term" value="P:peptide transport"/>
    <property type="evidence" value="ECO:0007669"/>
    <property type="project" value="TreeGrafter"/>
</dbReference>
<organism evidence="6 7">
    <name type="scientific">Celeribacter indicus</name>
    <dbReference type="NCBI Taxonomy" id="1208324"/>
    <lineage>
        <taxon>Bacteria</taxon>
        <taxon>Pseudomonadati</taxon>
        <taxon>Pseudomonadota</taxon>
        <taxon>Alphaproteobacteria</taxon>
        <taxon>Rhodobacterales</taxon>
        <taxon>Roseobacteraceae</taxon>
        <taxon>Celeribacter</taxon>
    </lineage>
</organism>
<dbReference type="STRING" id="1208324.P73_4204"/>
<dbReference type="SUPFAM" id="SSF53850">
    <property type="entry name" value="Periplasmic binding protein-like II"/>
    <property type="match status" value="1"/>
</dbReference>
<proteinExistence type="inferred from homology"/>
<protein>
    <submittedName>
        <fullName evidence="6">Oligopeptide/dipeptide uptake family ABC transporter, periplasmic substrate-binding protein</fullName>
    </submittedName>
</protein>
<feature type="signal peptide" evidence="4">
    <location>
        <begin position="1"/>
        <end position="26"/>
    </location>
</feature>
<keyword evidence="3 4" id="KW-0732">Signal</keyword>
<comment type="similarity">
    <text evidence="2">Belongs to the bacterial solute-binding protein 5 family.</text>
</comment>
<dbReference type="AlphaFoldDB" id="A0A0B5E0V7"/>
<dbReference type="KEGG" id="cid:P73_4204"/>
<dbReference type="InterPro" id="IPR000914">
    <property type="entry name" value="SBP_5_dom"/>
</dbReference>
<dbReference type="Gene3D" id="3.10.105.10">
    <property type="entry name" value="Dipeptide-binding Protein, Domain 3"/>
    <property type="match status" value="1"/>
</dbReference>
<dbReference type="PIRSF" id="PIRSF002741">
    <property type="entry name" value="MppA"/>
    <property type="match status" value="1"/>
</dbReference>
<evidence type="ECO:0000256" key="1">
    <source>
        <dbReference type="ARBA" id="ARBA00004418"/>
    </source>
</evidence>
<dbReference type="Pfam" id="PF00496">
    <property type="entry name" value="SBP_bac_5"/>
    <property type="match status" value="1"/>
</dbReference>
<reference evidence="6 7" key="1">
    <citation type="journal article" date="2014" name="Int. J. Syst. Evol. Microbiol.">
        <title>Celeribacter indicus sp. nov., a polycyclic aromatic hydrocarbon-degrading bacterium from deep-sea sediment and reclassification of Huaishuia halophila as Celeribacter halophilus comb. nov.</title>
        <authorList>
            <person name="Lai Q."/>
            <person name="Cao J."/>
            <person name="Yuan J."/>
            <person name="Li F."/>
            <person name="Shao Z."/>
        </authorList>
    </citation>
    <scope>NUCLEOTIDE SEQUENCE [LARGE SCALE GENOMIC DNA]</scope>
    <source>
        <strain evidence="6">P73</strain>
    </source>
</reference>
<evidence type="ECO:0000256" key="4">
    <source>
        <dbReference type="SAM" id="SignalP"/>
    </source>
</evidence>
<keyword evidence="7" id="KW-1185">Reference proteome</keyword>
<name>A0A0B5E0V7_9RHOB</name>
<comment type="subcellular location">
    <subcellularLocation>
        <location evidence="1">Periplasm</location>
    </subcellularLocation>
</comment>
<evidence type="ECO:0000313" key="6">
    <source>
        <dbReference type="EMBL" id="AJE48919.1"/>
    </source>
</evidence>
<accession>A0A0B5E0V7</accession>
<dbReference type="InterPro" id="IPR030678">
    <property type="entry name" value="Peptide/Ni-bd"/>
</dbReference>
<dbReference type="GO" id="GO:0030288">
    <property type="term" value="C:outer membrane-bounded periplasmic space"/>
    <property type="evidence" value="ECO:0007669"/>
    <property type="project" value="TreeGrafter"/>
</dbReference>
<feature type="domain" description="Solute-binding protein family 5" evidence="5">
    <location>
        <begin position="124"/>
        <end position="511"/>
    </location>
</feature>
<dbReference type="PANTHER" id="PTHR30290:SF64">
    <property type="entry name" value="ABC TRANSPORTER PERIPLASMIC BINDING PROTEIN"/>
    <property type="match status" value="1"/>
</dbReference>
<dbReference type="GO" id="GO:0043190">
    <property type="term" value="C:ATP-binding cassette (ABC) transporter complex"/>
    <property type="evidence" value="ECO:0007669"/>
    <property type="project" value="InterPro"/>
</dbReference>
<dbReference type="GO" id="GO:0042884">
    <property type="term" value="P:microcin transport"/>
    <property type="evidence" value="ECO:0007669"/>
    <property type="project" value="TreeGrafter"/>
</dbReference>
<dbReference type="PANTHER" id="PTHR30290">
    <property type="entry name" value="PERIPLASMIC BINDING COMPONENT OF ABC TRANSPORTER"/>
    <property type="match status" value="1"/>
</dbReference>
<dbReference type="RefSeq" id="WP_043871109.1">
    <property type="nucleotide sequence ID" value="NZ_CP004393.1"/>
</dbReference>
<feature type="chain" id="PRO_5002114228" evidence="4">
    <location>
        <begin position="27"/>
        <end position="624"/>
    </location>
</feature>
<evidence type="ECO:0000313" key="7">
    <source>
        <dbReference type="Proteomes" id="UP000031521"/>
    </source>
</evidence>
<sequence length="624" mass="70593">MNTRPALRALASVAAVLALSSAAARAQEDETTITATWFSDWGEAKYEEPFDHLDYVNPDAPKGGEIVLSTVGSFDSMNPFATLTGSPAMLSSMPYERLMESVADEAKAASYCLLCETIEYPESQEWVIFHLRDDVTFSDGTPMTAEDVVFTHKKFIAEGTPSWRSGVSAMITDVEALDAHTVKFTFAPDIPRNGLIGQAGATIVMQKKWFDETGARLDEKRYQVSPGTGAYMLDGYDAGQWVAYRRNPDYWGLDHPLKRGRQNYDRIRIVYFGDTNLALEAFAAGEITFRLENSSINWATSYDFPAVHNGSVVKAELPDGNVPNALGFVFNMRREKFADRNLRLALGLMYNFTWTNDALQYGLFAQRESFWQNSPLMAEGLPDGRELDYLEGVRDLLPEEIFTEEAQMPHSSGDRSLDRRNLRQALALMEEAGYTPGSGGKLRDAEGRPFTLEFLSANPSFDRIFIPYVENLQALGVEARYNRVDPSQYQARRQAFDYDMIYDGYQSGLEEGAGMQQKYGSKEVNDIFNPAGYSREAVDRLIEEVIRAETYDDMTAAVRAIDRVMRYDYFMVPTYYNDSYWVAYYDMYDHPPLEQMPAYDLGYLDFWWYNADKAAELRAAGALK</sequence>
<dbReference type="Proteomes" id="UP000031521">
    <property type="component" value="Chromosome"/>
</dbReference>